<dbReference type="PROSITE" id="PS51257">
    <property type="entry name" value="PROKAR_LIPOPROTEIN"/>
    <property type="match status" value="1"/>
</dbReference>
<reference evidence="3" key="1">
    <citation type="submission" date="2023-06" db="EMBL/GenBank/DDBJ databases">
        <title>Robiginitalea aurantiacus sp. nov. and Algoriphagus sediminis sp. nov., isolated from coastal sediment.</title>
        <authorList>
            <person name="Zhou Z.Y."/>
            <person name="An J."/>
            <person name="Jia Y.W."/>
            <person name="Du Z.J."/>
        </authorList>
    </citation>
    <scope>NUCLEOTIDE SEQUENCE</scope>
    <source>
        <strain evidence="3">C2-7</strain>
    </source>
</reference>
<proteinExistence type="predicted"/>
<keyword evidence="4" id="KW-1185">Reference proteome</keyword>
<dbReference type="EMBL" id="JAUEPH010000010">
    <property type="protein sequence ID" value="MDN3205889.1"/>
    <property type="molecule type" value="Genomic_DNA"/>
</dbReference>
<name>A0ABT7YIA9_9BACT</name>
<evidence type="ECO:0000256" key="1">
    <source>
        <dbReference type="SAM" id="MobiDB-lite"/>
    </source>
</evidence>
<evidence type="ECO:0000313" key="3">
    <source>
        <dbReference type="EMBL" id="MDN3205889.1"/>
    </source>
</evidence>
<feature type="region of interest" description="Disordered" evidence="1">
    <location>
        <begin position="27"/>
        <end position="46"/>
    </location>
</feature>
<protein>
    <submittedName>
        <fullName evidence="3">Uncharacterized protein</fullName>
    </submittedName>
</protein>
<evidence type="ECO:0000313" key="4">
    <source>
        <dbReference type="Proteomes" id="UP001171916"/>
    </source>
</evidence>
<evidence type="ECO:0000256" key="2">
    <source>
        <dbReference type="SAM" id="SignalP"/>
    </source>
</evidence>
<feature type="signal peptide" evidence="2">
    <location>
        <begin position="1"/>
        <end position="21"/>
    </location>
</feature>
<feature type="compositionally biased region" description="Acidic residues" evidence="1">
    <location>
        <begin position="27"/>
        <end position="37"/>
    </location>
</feature>
<gene>
    <name evidence="3" type="ORF">QVH07_17170</name>
</gene>
<organism evidence="3 4">
    <name type="scientific">Algoriphagus sediminis</name>
    <dbReference type="NCBI Taxonomy" id="3057113"/>
    <lineage>
        <taxon>Bacteria</taxon>
        <taxon>Pseudomonadati</taxon>
        <taxon>Bacteroidota</taxon>
        <taxon>Cytophagia</taxon>
        <taxon>Cytophagales</taxon>
        <taxon>Cyclobacteriaceae</taxon>
        <taxon>Algoriphagus</taxon>
    </lineage>
</organism>
<dbReference type="Proteomes" id="UP001171916">
    <property type="component" value="Unassembled WGS sequence"/>
</dbReference>
<feature type="chain" id="PRO_5046390995" evidence="2">
    <location>
        <begin position="22"/>
        <end position="649"/>
    </location>
</feature>
<sequence length="649" mass="73134">MKSLFRYLPIFLLFAFLIGCQDEDMAPASNDPDDDLVQDEKPQPNNSQEVIIVVDESLDFSNYEIHTLVDSISLNDPDEKLYAPEDYTSTVYAIDNESGEINAVGQYNPTTKTVNFGPETITESLLHLAPLYNSLTEQERLDFINRVKGDDSFMALLETVNIILSNKEPIYSERPEFTDQILAINDFIIQNYFSNNNPNDRVLNGDEAFSDFIKNDQGLAIYNEVSSYVSVKFKSLTDDNYTKKFILNPGPLTPIGKETIERPFINDDYYHVSIDQTDEEVYERNLDKAVNKFLGAIMSGIIGVNPAEGLKGCVSTISGELIKTFRTYVLESNNPSNEKILTDFISATVNVLKQSITDNGKCTSIFLNKRIISQAIVANANLIFKIYKAAKFAYDVSEASAYSFALFEKTQIKLDENLQKYRGNPIPAILEAVDVNSFESEYLPGDKVSVQVKMNAKSNYGEWEKSGYKVSWSVPPLNGELNALFSDTNEEGIATVLWTLPQQENAVVNLTAELKDQEGDHLYGSPMNFQVNITEKVDSLALYRQAAVGTWDVVASNGGSPVNYEYVIEMREDGSLFAKWWSLYENGERYNPCCPWTRVPKVQEIDGRYHLNFFLNLHAVQPTDPLTYPPTTVNHYHPNGTVSYACTKR</sequence>
<accession>A0ABT7YIA9</accession>
<keyword evidence="2" id="KW-0732">Signal</keyword>
<comment type="caution">
    <text evidence="3">The sequence shown here is derived from an EMBL/GenBank/DDBJ whole genome shotgun (WGS) entry which is preliminary data.</text>
</comment>